<dbReference type="InParanoid" id="G3HHS4"/>
<evidence type="ECO:0000256" key="1">
    <source>
        <dbReference type="SAM" id="MobiDB-lite"/>
    </source>
</evidence>
<keyword evidence="2" id="KW-0472">Membrane</keyword>
<dbReference type="AlphaFoldDB" id="G3HHS4"/>
<organism evidence="3 4">
    <name type="scientific">Cricetulus griseus</name>
    <name type="common">Chinese hamster</name>
    <name type="synonym">Cricetulus barabensis griseus</name>
    <dbReference type="NCBI Taxonomy" id="10029"/>
    <lineage>
        <taxon>Eukaryota</taxon>
        <taxon>Metazoa</taxon>
        <taxon>Chordata</taxon>
        <taxon>Craniata</taxon>
        <taxon>Vertebrata</taxon>
        <taxon>Euteleostomi</taxon>
        <taxon>Mammalia</taxon>
        <taxon>Eutheria</taxon>
        <taxon>Euarchontoglires</taxon>
        <taxon>Glires</taxon>
        <taxon>Rodentia</taxon>
        <taxon>Myomorpha</taxon>
        <taxon>Muroidea</taxon>
        <taxon>Cricetidae</taxon>
        <taxon>Cricetinae</taxon>
        <taxon>Cricetulus</taxon>
    </lineage>
</organism>
<reference evidence="4" key="1">
    <citation type="journal article" date="2011" name="Nat. Biotechnol.">
        <title>The genomic sequence of the Chinese hamster ovary (CHO)-K1 cell line.</title>
        <authorList>
            <person name="Xu X."/>
            <person name="Nagarajan H."/>
            <person name="Lewis N.E."/>
            <person name="Pan S."/>
            <person name="Cai Z."/>
            <person name="Liu X."/>
            <person name="Chen W."/>
            <person name="Xie M."/>
            <person name="Wang W."/>
            <person name="Hammond S."/>
            <person name="Andersen M.R."/>
            <person name="Neff N."/>
            <person name="Passarelli B."/>
            <person name="Koh W."/>
            <person name="Fan H.C."/>
            <person name="Wang J."/>
            <person name="Gui Y."/>
            <person name="Lee K.H."/>
            <person name="Betenbaugh M.J."/>
            <person name="Quake S.R."/>
            <person name="Famili I."/>
            <person name="Palsson B.O."/>
            <person name="Wang J."/>
        </authorList>
    </citation>
    <scope>NUCLEOTIDE SEQUENCE [LARGE SCALE GENOMIC DNA]</scope>
    <source>
        <strain evidence="4">CHO K1 cell line</strain>
    </source>
</reference>
<evidence type="ECO:0000256" key="2">
    <source>
        <dbReference type="SAM" id="Phobius"/>
    </source>
</evidence>
<keyword evidence="2" id="KW-0812">Transmembrane</keyword>
<protein>
    <submittedName>
        <fullName evidence="3">Uncharacterized protein</fullName>
    </submittedName>
</protein>
<proteinExistence type="predicted"/>
<dbReference type="EMBL" id="JH000386">
    <property type="protein sequence ID" value="EGW03866.1"/>
    <property type="molecule type" value="Genomic_DNA"/>
</dbReference>
<accession>G3HHS4</accession>
<feature type="region of interest" description="Disordered" evidence="1">
    <location>
        <begin position="1"/>
        <end position="21"/>
    </location>
</feature>
<name>G3HHS4_CRIGR</name>
<sequence length="57" mass="6097">MDSTPPMCSVGGKEKPSGSLGSAGDWGVLGPCVVVHRILAFFPFSVYWAQRLHCVSM</sequence>
<feature type="transmembrane region" description="Helical" evidence="2">
    <location>
        <begin position="26"/>
        <end position="49"/>
    </location>
</feature>
<keyword evidence="2" id="KW-1133">Transmembrane helix</keyword>
<evidence type="ECO:0000313" key="4">
    <source>
        <dbReference type="Proteomes" id="UP000001075"/>
    </source>
</evidence>
<evidence type="ECO:0000313" key="3">
    <source>
        <dbReference type="EMBL" id="EGW03866.1"/>
    </source>
</evidence>
<gene>
    <name evidence="3" type="ORF">I79_010183</name>
</gene>
<dbReference type="Proteomes" id="UP000001075">
    <property type="component" value="Unassembled WGS sequence"/>
</dbReference>